<dbReference type="Proteomes" id="UP000190897">
    <property type="component" value="Unassembled WGS sequence"/>
</dbReference>
<accession>A0A1T5HHU3</accession>
<sequence length="65" mass="7129">MNSDMIKATLILTLMTAIITMAFTTKNFVESQLLASFGVIIGAYASGQMLTQNEIKIETNESQKI</sequence>
<gene>
    <name evidence="1" type="ORF">SAMN05660293_05627</name>
</gene>
<dbReference type="RefSeq" id="WP_082218047.1">
    <property type="nucleotide sequence ID" value="NZ_FUZA01000017.1"/>
</dbReference>
<name>A0A1T5HHU3_9BACT</name>
<dbReference type="AlphaFoldDB" id="A0A1T5HHU3"/>
<dbReference type="EMBL" id="FUZA01000017">
    <property type="protein sequence ID" value="SKC20278.1"/>
    <property type="molecule type" value="Genomic_DNA"/>
</dbReference>
<proteinExistence type="predicted"/>
<evidence type="ECO:0000313" key="1">
    <source>
        <dbReference type="EMBL" id="SKC20278.1"/>
    </source>
</evidence>
<evidence type="ECO:0000313" key="2">
    <source>
        <dbReference type="Proteomes" id="UP000190897"/>
    </source>
</evidence>
<protein>
    <submittedName>
        <fullName evidence="1">Uncharacterized protein</fullName>
    </submittedName>
</protein>
<keyword evidence="2" id="KW-1185">Reference proteome</keyword>
<organism evidence="1 2">
    <name type="scientific">Dyadobacter psychrophilus</name>
    <dbReference type="NCBI Taxonomy" id="651661"/>
    <lineage>
        <taxon>Bacteria</taxon>
        <taxon>Pseudomonadati</taxon>
        <taxon>Bacteroidota</taxon>
        <taxon>Cytophagia</taxon>
        <taxon>Cytophagales</taxon>
        <taxon>Spirosomataceae</taxon>
        <taxon>Dyadobacter</taxon>
    </lineage>
</organism>
<reference evidence="2" key="1">
    <citation type="submission" date="2017-02" db="EMBL/GenBank/DDBJ databases">
        <authorList>
            <person name="Varghese N."/>
            <person name="Submissions S."/>
        </authorList>
    </citation>
    <scope>NUCLEOTIDE SEQUENCE [LARGE SCALE GENOMIC DNA]</scope>
    <source>
        <strain evidence="2">DSM 22270</strain>
    </source>
</reference>